<sequence length="109" mass="11706">DYAMKQSKGTRGVKPYLLFVTSAHMHVPLAPTVANSSGDGVYAASLRELDGLVGAIKAAADETDKGNTLIWFTGCPLWYIGQAGSLQTPPAQPCSGKHTFTIYFNYSKH</sequence>
<feature type="non-terminal residue" evidence="1">
    <location>
        <position position="1"/>
    </location>
</feature>
<dbReference type="EMBL" id="JAHRIO010002288">
    <property type="protein sequence ID" value="MEQ2159392.1"/>
    <property type="molecule type" value="Genomic_DNA"/>
</dbReference>
<evidence type="ECO:0000313" key="2">
    <source>
        <dbReference type="Proteomes" id="UP001476798"/>
    </source>
</evidence>
<gene>
    <name evidence="1" type="ORF">GOODEAATRI_022399</name>
</gene>
<reference evidence="1 2" key="1">
    <citation type="submission" date="2021-06" db="EMBL/GenBank/DDBJ databases">
        <authorList>
            <person name="Palmer J.M."/>
        </authorList>
    </citation>
    <scope>NUCLEOTIDE SEQUENCE [LARGE SCALE GENOMIC DNA]</scope>
    <source>
        <strain evidence="1 2">GA_2019</strain>
        <tissue evidence="1">Muscle</tissue>
    </source>
</reference>
<keyword evidence="2" id="KW-1185">Reference proteome</keyword>
<dbReference type="Gene3D" id="3.40.720.10">
    <property type="entry name" value="Alkaline Phosphatase, subunit A"/>
    <property type="match status" value="1"/>
</dbReference>
<organism evidence="1 2">
    <name type="scientific">Goodea atripinnis</name>
    <dbReference type="NCBI Taxonomy" id="208336"/>
    <lineage>
        <taxon>Eukaryota</taxon>
        <taxon>Metazoa</taxon>
        <taxon>Chordata</taxon>
        <taxon>Craniata</taxon>
        <taxon>Vertebrata</taxon>
        <taxon>Euteleostomi</taxon>
        <taxon>Actinopterygii</taxon>
        <taxon>Neopterygii</taxon>
        <taxon>Teleostei</taxon>
        <taxon>Neoteleostei</taxon>
        <taxon>Acanthomorphata</taxon>
        <taxon>Ovalentaria</taxon>
        <taxon>Atherinomorphae</taxon>
        <taxon>Cyprinodontiformes</taxon>
        <taxon>Goodeidae</taxon>
        <taxon>Goodea</taxon>
    </lineage>
</organism>
<dbReference type="InterPro" id="IPR017850">
    <property type="entry name" value="Alkaline_phosphatase_core_sf"/>
</dbReference>
<dbReference type="Proteomes" id="UP001476798">
    <property type="component" value="Unassembled WGS sequence"/>
</dbReference>
<comment type="caution">
    <text evidence="1">The sequence shown here is derived from an EMBL/GenBank/DDBJ whole genome shotgun (WGS) entry which is preliminary data.</text>
</comment>
<accession>A0ABV0MJW4</accession>
<proteinExistence type="predicted"/>
<evidence type="ECO:0000313" key="1">
    <source>
        <dbReference type="EMBL" id="MEQ2159392.1"/>
    </source>
</evidence>
<name>A0ABV0MJW4_9TELE</name>
<dbReference type="SUPFAM" id="SSF53649">
    <property type="entry name" value="Alkaline phosphatase-like"/>
    <property type="match status" value="1"/>
</dbReference>
<protein>
    <submittedName>
        <fullName evidence="1">Uncharacterized protein</fullName>
    </submittedName>
</protein>